<dbReference type="GO" id="GO:0000160">
    <property type="term" value="P:phosphorelay signal transduction system"/>
    <property type="evidence" value="ECO:0007669"/>
    <property type="project" value="InterPro"/>
</dbReference>
<feature type="domain" description="Response regulatory" evidence="2">
    <location>
        <begin position="189"/>
        <end position="318"/>
    </location>
</feature>
<dbReference type="SMART" id="SM00448">
    <property type="entry name" value="REC"/>
    <property type="match status" value="1"/>
</dbReference>
<feature type="domain" description="CheW-like" evidence="3">
    <location>
        <begin position="19"/>
        <end position="167"/>
    </location>
</feature>
<evidence type="ECO:0000259" key="3">
    <source>
        <dbReference type="PROSITE" id="PS50851"/>
    </source>
</evidence>
<dbReference type="Proteomes" id="UP000199119">
    <property type="component" value="Unassembled WGS sequence"/>
</dbReference>
<proteinExistence type="predicted"/>
<dbReference type="PROSITE" id="PS50851">
    <property type="entry name" value="CHEW"/>
    <property type="match status" value="1"/>
</dbReference>
<evidence type="ECO:0000256" key="1">
    <source>
        <dbReference type="PROSITE-ProRule" id="PRU00169"/>
    </source>
</evidence>
<dbReference type="PANTHER" id="PTHR47233">
    <property type="entry name" value="CHEMOTAXIS PROTEIN CHEV"/>
    <property type="match status" value="1"/>
</dbReference>
<dbReference type="InterPro" id="IPR011006">
    <property type="entry name" value="CheY-like_superfamily"/>
</dbReference>
<dbReference type="RefSeq" id="WP_092939753.1">
    <property type="nucleotide sequence ID" value="NZ_FONX01000007.1"/>
</dbReference>
<dbReference type="Gene3D" id="3.40.50.2300">
    <property type="match status" value="1"/>
</dbReference>
<feature type="modified residue" description="4-aspartylphosphate" evidence="1">
    <location>
        <position position="251"/>
    </location>
</feature>
<sequence>MKAVQQDIDERTSLTGTNKFELLLFRLGTDSALGKSELFGINVFKIREIVAMPNITPIAGATPHSLGVVNLRGQIIPVLDLPAIVGCTPQTGLNIMLVTEYARTTQAFAVESVEDIVRLDWKQVLSAETSGAGGKLVTSIARLDGNTDGSRLAQVLDVEAILQMVSPSDEHHVDPEKVGPRLKIKPGSIVLAADDSFVARTLIEQELQALQAPYEMTKSGKEAWDRLNAIARGAEAEGKTAADRISLVLTDLEMPEMDGFTLTRNIKQDARLKDIPVVIHSSLSGSANEDHVRSVGADAYVAKFVAEDLAETMRRVLPT</sequence>
<dbReference type="InterPro" id="IPR024181">
    <property type="entry name" value="Chemotax_regulator_CheV"/>
</dbReference>
<evidence type="ECO:0000313" key="5">
    <source>
        <dbReference type="Proteomes" id="UP000199119"/>
    </source>
</evidence>
<protein>
    <submittedName>
        <fullName evidence="4">Two-component system, chemotaxis family, response regulator CheV</fullName>
    </submittedName>
</protein>
<dbReference type="GO" id="GO:0006935">
    <property type="term" value="P:chemotaxis"/>
    <property type="evidence" value="ECO:0007669"/>
    <property type="project" value="InterPro"/>
</dbReference>
<evidence type="ECO:0000313" key="4">
    <source>
        <dbReference type="EMBL" id="SFE92101.1"/>
    </source>
</evidence>
<reference evidence="5" key="1">
    <citation type="submission" date="2016-10" db="EMBL/GenBank/DDBJ databases">
        <authorList>
            <person name="Varghese N."/>
            <person name="Submissions S."/>
        </authorList>
    </citation>
    <scope>NUCLEOTIDE SEQUENCE [LARGE SCALE GENOMIC DNA]</scope>
    <source>
        <strain evidence="5">DSM 27981</strain>
    </source>
</reference>
<dbReference type="OrthoDB" id="9806105at2"/>
<dbReference type="SUPFAM" id="SSF50341">
    <property type="entry name" value="CheW-like"/>
    <property type="match status" value="1"/>
</dbReference>
<organism evidence="4 5">
    <name type="scientific">Paracidovorax wautersii</name>
    <dbReference type="NCBI Taxonomy" id="1177982"/>
    <lineage>
        <taxon>Bacteria</taxon>
        <taxon>Pseudomonadati</taxon>
        <taxon>Pseudomonadota</taxon>
        <taxon>Betaproteobacteria</taxon>
        <taxon>Burkholderiales</taxon>
        <taxon>Comamonadaceae</taxon>
        <taxon>Paracidovorax</taxon>
    </lineage>
</organism>
<dbReference type="Pfam" id="PF01584">
    <property type="entry name" value="CheW"/>
    <property type="match status" value="1"/>
</dbReference>
<dbReference type="InterPro" id="IPR036061">
    <property type="entry name" value="CheW-like_dom_sf"/>
</dbReference>
<dbReference type="InterPro" id="IPR002545">
    <property type="entry name" value="CheW-lke_dom"/>
</dbReference>
<dbReference type="AlphaFoldDB" id="A0A1I2EI61"/>
<dbReference type="STRING" id="1177982.SAMN04489711_107115"/>
<dbReference type="PIRSF" id="PIRSF002867">
    <property type="entry name" value="CheV"/>
    <property type="match status" value="1"/>
</dbReference>
<dbReference type="InterPro" id="IPR001789">
    <property type="entry name" value="Sig_transdc_resp-reg_receiver"/>
</dbReference>
<dbReference type="SMART" id="SM00260">
    <property type="entry name" value="CheW"/>
    <property type="match status" value="1"/>
</dbReference>
<keyword evidence="5" id="KW-1185">Reference proteome</keyword>
<dbReference type="EMBL" id="FONX01000007">
    <property type="protein sequence ID" value="SFE92101.1"/>
    <property type="molecule type" value="Genomic_DNA"/>
</dbReference>
<keyword evidence="1" id="KW-0597">Phosphoprotein</keyword>
<name>A0A1I2EI61_9BURK</name>
<dbReference type="PROSITE" id="PS50110">
    <property type="entry name" value="RESPONSE_REGULATORY"/>
    <property type="match status" value="1"/>
</dbReference>
<dbReference type="Pfam" id="PF00072">
    <property type="entry name" value="Response_reg"/>
    <property type="match status" value="1"/>
</dbReference>
<accession>A0A1I2EI61</accession>
<dbReference type="Gene3D" id="2.40.50.180">
    <property type="entry name" value="CheA-289, Domain 4"/>
    <property type="match status" value="1"/>
</dbReference>
<dbReference type="PANTHER" id="PTHR47233:SF4">
    <property type="entry name" value="CHEMOTAXIS SIGNAL TRANSDUCTION PROTEIN"/>
    <property type="match status" value="1"/>
</dbReference>
<dbReference type="SUPFAM" id="SSF52172">
    <property type="entry name" value="CheY-like"/>
    <property type="match status" value="1"/>
</dbReference>
<gene>
    <name evidence="4" type="ORF">SAMN04489711_107115</name>
</gene>
<dbReference type="Gene3D" id="2.30.30.40">
    <property type="entry name" value="SH3 Domains"/>
    <property type="match status" value="1"/>
</dbReference>
<evidence type="ECO:0000259" key="2">
    <source>
        <dbReference type="PROSITE" id="PS50110"/>
    </source>
</evidence>